<evidence type="ECO:0000256" key="5">
    <source>
        <dbReference type="ARBA" id="ARBA00022525"/>
    </source>
</evidence>
<proteinExistence type="predicted"/>
<dbReference type="Gene3D" id="3.40.50.200">
    <property type="entry name" value="Peptidase S8/S53 domain"/>
    <property type="match status" value="1"/>
</dbReference>
<feature type="binding site" evidence="15">
    <location>
        <position position="613"/>
    </location>
    <ligand>
        <name>Ca(2+)</name>
        <dbReference type="ChEBI" id="CHEBI:29108"/>
    </ligand>
</feature>
<dbReference type="PROSITE" id="PS51695">
    <property type="entry name" value="SEDOLISIN"/>
    <property type="match status" value="1"/>
</dbReference>
<dbReference type="PANTHER" id="PTHR14218:SF19">
    <property type="entry name" value="SERINE PROTEASE AORO, PUTATIVE (AFU_ORTHOLOGUE AFUA_6G10250)-RELATED"/>
    <property type="match status" value="1"/>
</dbReference>
<protein>
    <recommendedName>
        <fullName evidence="4">tripeptidyl-peptidase II</fullName>
        <ecNumber evidence="4">3.4.14.10</ecNumber>
    </recommendedName>
</protein>
<dbReference type="GO" id="GO:0005576">
    <property type="term" value="C:extracellular region"/>
    <property type="evidence" value="ECO:0007669"/>
    <property type="project" value="UniProtKB-SubCell"/>
</dbReference>
<evidence type="ECO:0000256" key="1">
    <source>
        <dbReference type="ARBA" id="ARBA00001910"/>
    </source>
</evidence>
<evidence type="ECO:0000256" key="16">
    <source>
        <dbReference type="SAM" id="SignalP"/>
    </source>
</evidence>
<keyword evidence="13" id="KW-0865">Zymogen</keyword>
<evidence type="ECO:0000256" key="13">
    <source>
        <dbReference type="ARBA" id="ARBA00023145"/>
    </source>
</evidence>
<evidence type="ECO:0000256" key="12">
    <source>
        <dbReference type="ARBA" id="ARBA00023026"/>
    </source>
</evidence>
<feature type="active site" description="Charge relay system" evidence="15">
    <location>
        <position position="303"/>
    </location>
</feature>
<reference evidence="18 19" key="1">
    <citation type="journal article" date="2019" name="Nat. Ecol. Evol.">
        <title>Megaphylogeny resolves global patterns of mushroom evolution.</title>
        <authorList>
            <person name="Varga T."/>
            <person name="Krizsan K."/>
            <person name="Foldi C."/>
            <person name="Dima B."/>
            <person name="Sanchez-Garcia M."/>
            <person name="Sanchez-Ramirez S."/>
            <person name="Szollosi G.J."/>
            <person name="Szarkandi J.G."/>
            <person name="Papp V."/>
            <person name="Albert L."/>
            <person name="Andreopoulos W."/>
            <person name="Angelini C."/>
            <person name="Antonin V."/>
            <person name="Barry K.W."/>
            <person name="Bougher N.L."/>
            <person name="Buchanan P."/>
            <person name="Buyck B."/>
            <person name="Bense V."/>
            <person name="Catcheside P."/>
            <person name="Chovatia M."/>
            <person name="Cooper J."/>
            <person name="Damon W."/>
            <person name="Desjardin D."/>
            <person name="Finy P."/>
            <person name="Geml J."/>
            <person name="Haridas S."/>
            <person name="Hughes K."/>
            <person name="Justo A."/>
            <person name="Karasinski D."/>
            <person name="Kautmanova I."/>
            <person name="Kiss B."/>
            <person name="Kocsube S."/>
            <person name="Kotiranta H."/>
            <person name="LaButti K.M."/>
            <person name="Lechner B.E."/>
            <person name="Liimatainen K."/>
            <person name="Lipzen A."/>
            <person name="Lukacs Z."/>
            <person name="Mihaltcheva S."/>
            <person name="Morgado L.N."/>
            <person name="Niskanen T."/>
            <person name="Noordeloos M.E."/>
            <person name="Ohm R.A."/>
            <person name="Ortiz-Santana B."/>
            <person name="Ovrebo C."/>
            <person name="Racz N."/>
            <person name="Riley R."/>
            <person name="Savchenko A."/>
            <person name="Shiryaev A."/>
            <person name="Soop K."/>
            <person name="Spirin V."/>
            <person name="Szebenyi C."/>
            <person name="Tomsovsky M."/>
            <person name="Tulloss R.E."/>
            <person name="Uehling J."/>
            <person name="Grigoriev I.V."/>
            <person name="Vagvolgyi C."/>
            <person name="Papp T."/>
            <person name="Martin F.M."/>
            <person name="Miettinen O."/>
            <person name="Hibbett D.S."/>
            <person name="Nagy L.G."/>
        </authorList>
    </citation>
    <scope>NUCLEOTIDE SEQUENCE [LARGE SCALE GENOMIC DNA]</scope>
    <source>
        <strain evidence="18 19">CBS 166.37</strain>
    </source>
</reference>
<feature type="chain" id="PRO_5023010729" description="tripeptidyl-peptidase II" evidence="16">
    <location>
        <begin position="20"/>
        <end position="634"/>
    </location>
</feature>
<dbReference type="InterPro" id="IPR000209">
    <property type="entry name" value="Peptidase_S8/S53_dom"/>
</dbReference>
<comment type="function">
    <text evidence="2">Secreted tripeptidyl-peptidase which degrades proteins at acidic pHs and is involved in virulence.</text>
</comment>
<evidence type="ECO:0000256" key="9">
    <source>
        <dbReference type="ARBA" id="ARBA00022801"/>
    </source>
</evidence>
<dbReference type="SUPFAM" id="SSF52743">
    <property type="entry name" value="Subtilisin-like"/>
    <property type="match status" value="1"/>
</dbReference>
<evidence type="ECO:0000256" key="10">
    <source>
        <dbReference type="ARBA" id="ARBA00022825"/>
    </source>
</evidence>
<dbReference type="STRING" id="68775.A0A5C3LHG3"/>
<dbReference type="InterPro" id="IPR050819">
    <property type="entry name" value="Tripeptidyl-peptidase_I"/>
</dbReference>
<name>A0A5C3LHG3_9AGAR</name>
<accession>A0A5C3LHG3</accession>
<keyword evidence="9 15" id="KW-0378">Hydrolase</keyword>
<evidence type="ECO:0000313" key="18">
    <source>
        <dbReference type="EMBL" id="TFK31356.1"/>
    </source>
</evidence>
<sequence>MRFNLAPIICLSLALLTAAHPSPYILHEARSRTPAGWTHHRRHESSAMLPLRFGLKQSNMDRLEEFLYDVSHPESPNYGNHWTPAQIQEKFAPSSESIDAVRAWLVEAGIPLDSVRLSPSKAWIEAKVTVEDAERLLKTEYHVYQHESGKKHIACDSYHLPSHISSHVDIVTPSIHFDTIISKRNTQKVNRPAFAISPKKTHGAISMAKLSSNAALDSCSTQITPDCIRSLYGINYTPKSPTKNTFGIVEYTPSAYLQADLDMFASYFSTSSVGKSPNMVSIDGGVIQTDNVGFEYQGESDLDLQYAMTLVGSTQNVTLYQAGDLVEGATFNNFLDALDRTYCTTGGGDDPFTDAIYPDDYWIGYAGGPDCGIAKPANVISTSYGYNEADLSPSYTARQCAEYAKLGMMGVTFVYSSGDNGVAGGGNLCFTSDGYSSQDGTIFNPGFPASCPFVTTVGATQIKTGGSVTDAEIACQQTIFSGGGFSNHFSIPSYQKTVVQSYLKTQKPTYATSIWNSTGNSRAFPDISANGAGYIIAANGQWALVSGTSASTPVVASMLTLINDARITAGKKPIGFINPTIYSSSFASSFNDIVSGSNPGCGTGGFNASVGWDPVTGLGTPKFSQLMTKFMALP</sequence>
<feature type="binding site" evidence="15">
    <location>
        <position position="593"/>
    </location>
    <ligand>
        <name>Ca(2+)</name>
        <dbReference type="ChEBI" id="CHEBI:29108"/>
    </ligand>
</feature>
<feature type="binding site" evidence="15">
    <location>
        <position position="592"/>
    </location>
    <ligand>
        <name>Ca(2+)</name>
        <dbReference type="ChEBI" id="CHEBI:29108"/>
    </ligand>
</feature>
<comment type="subcellular location">
    <subcellularLocation>
        <location evidence="3">Secreted</location>
        <location evidence="3">Extracellular space</location>
    </subcellularLocation>
</comment>
<dbReference type="GO" id="GO:0046872">
    <property type="term" value="F:metal ion binding"/>
    <property type="evidence" value="ECO:0007669"/>
    <property type="project" value="UniProtKB-UniRule"/>
</dbReference>
<evidence type="ECO:0000256" key="4">
    <source>
        <dbReference type="ARBA" id="ARBA00012462"/>
    </source>
</evidence>
<evidence type="ECO:0000256" key="7">
    <source>
        <dbReference type="ARBA" id="ARBA00022723"/>
    </source>
</evidence>
<keyword evidence="11 15" id="KW-0106">Calcium</keyword>
<keyword evidence="7 15" id="KW-0479">Metal-binding</keyword>
<dbReference type="OrthoDB" id="409122at2759"/>
<dbReference type="EC" id="3.4.14.10" evidence="4"/>
<feature type="domain" description="Peptidase S53" evidence="17">
    <location>
        <begin position="222"/>
        <end position="633"/>
    </location>
</feature>
<dbReference type="Proteomes" id="UP000308652">
    <property type="component" value="Unassembled WGS sequence"/>
</dbReference>
<dbReference type="InterPro" id="IPR030400">
    <property type="entry name" value="Sedolisin_dom"/>
</dbReference>
<dbReference type="PANTHER" id="PTHR14218">
    <property type="entry name" value="PROTEASE S8 TRIPEPTIDYL PEPTIDASE I CLN2"/>
    <property type="match status" value="1"/>
</dbReference>
<dbReference type="CDD" id="cd04056">
    <property type="entry name" value="Peptidases_S53"/>
    <property type="match status" value="1"/>
</dbReference>
<organism evidence="18 19">
    <name type="scientific">Crucibulum laeve</name>
    <dbReference type="NCBI Taxonomy" id="68775"/>
    <lineage>
        <taxon>Eukaryota</taxon>
        <taxon>Fungi</taxon>
        <taxon>Dikarya</taxon>
        <taxon>Basidiomycota</taxon>
        <taxon>Agaricomycotina</taxon>
        <taxon>Agaricomycetes</taxon>
        <taxon>Agaricomycetidae</taxon>
        <taxon>Agaricales</taxon>
        <taxon>Agaricineae</taxon>
        <taxon>Nidulariaceae</taxon>
        <taxon>Crucibulum</taxon>
    </lineage>
</organism>
<dbReference type="GO" id="GO:0006508">
    <property type="term" value="P:proteolysis"/>
    <property type="evidence" value="ECO:0007669"/>
    <property type="project" value="UniProtKB-KW"/>
</dbReference>
<keyword evidence="5" id="KW-0964">Secreted</keyword>
<evidence type="ECO:0000256" key="15">
    <source>
        <dbReference type="PROSITE-ProRule" id="PRU01032"/>
    </source>
</evidence>
<evidence type="ECO:0000256" key="3">
    <source>
        <dbReference type="ARBA" id="ARBA00004239"/>
    </source>
</evidence>
<evidence type="ECO:0000259" key="17">
    <source>
        <dbReference type="PROSITE" id="PS51695"/>
    </source>
</evidence>
<evidence type="ECO:0000256" key="11">
    <source>
        <dbReference type="ARBA" id="ARBA00022837"/>
    </source>
</evidence>
<keyword evidence="6 15" id="KW-0645">Protease</keyword>
<dbReference type="InterPro" id="IPR015366">
    <property type="entry name" value="S53_propep"/>
</dbReference>
<dbReference type="FunFam" id="3.40.50.200:FF:000015">
    <property type="entry name" value="Tripeptidyl peptidase A"/>
    <property type="match status" value="1"/>
</dbReference>
<feature type="active site" description="Charge relay system" evidence="15">
    <location>
        <position position="299"/>
    </location>
</feature>
<dbReference type="GO" id="GO:0004252">
    <property type="term" value="F:serine-type endopeptidase activity"/>
    <property type="evidence" value="ECO:0007669"/>
    <property type="project" value="UniProtKB-UniRule"/>
</dbReference>
<dbReference type="CDD" id="cd11377">
    <property type="entry name" value="Pro-peptidase_S53"/>
    <property type="match status" value="1"/>
</dbReference>
<dbReference type="SMART" id="SM00944">
    <property type="entry name" value="Pro-kuma_activ"/>
    <property type="match status" value="1"/>
</dbReference>
<comment type="catalytic activity">
    <reaction evidence="1">
        <text>Release of an N-terminal tripeptide from a polypeptide.</text>
        <dbReference type="EC" id="3.4.14.10"/>
    </reaction>
</comment>
<dbReference type="SUPFAM" id="SSF54897">
    <property type="entry name" value="Protease propeptides/inhibitors"/>
    <property type="match status" value="1"/>
</dbReference>
<feature type="signal peptide" evidence="16">
    <location>
        <begin position="1"/>
        <end position="19"/>
    </location>
</feature>
<gene>
    <name evidence="18" type="ORF">BDQ12DRAFT_153578</name>
</gene>
<keyword evidence="10 15" id="KW-0720">Serine protease</keyword>
<dbReference type="InterPro" id="IPR036852">
    <property type="entry name" value="Peptidase_S8/S53_dom_sf"/>
</dbReference>
<keyword evidence="19" id="KW-1185">Reference proteome</keyword>
<feature type="active site" description="Charge relay system" evidence="15">
    <location>
        <position position="549"/>
    </location>
</feature>
<dbReference type="Pfam" id="PF09286">
    <property type="entry name" value="Pro-kuma_activ"/>
    <property type="match status" value="1"/>
</dbReference>
<evidence type="ECO:0000256" key="6">
    <source>
        <dbReference type="ARBA" id="ARBA00022670"/>
    </source>
</evidence>
<keyword evidence="8 16" id="KW-0732">Signal</keyword>
<keyword evidence="14" id="KW-0325">Glycoprotein</keyword>
<evidence type="ECO:0000256" key="2">
    <source>
        <dbReference type="ARBA" id="ARBA00002451"/>
    </source>
</evidence>
<dbReference type="GO" id="GO:0008240">
    <property type="term" value="F:tripeptidyl-peptidase activity"/>
    <property type="evidence" value="ECO:0007669"/>
    <property type="project" value="UniProtKB-EC"/>
</dbReference>
<evidence type="ECO:0000256" key="8">
    <source>
        <dbReference type="ARBA" id="ARBA00022729"/>
    </source>
</evidence>
<keyword evidence="12" id="KW-0843">Virulence</keyword>
<evidence type="ECO:0000256" key="14">
    <source>
        <dbReference type="ARBA" id="ARBA00023180"/>
    </source>
</evidence>
<evidence type="ECO:0000313" key="19">
    <source>
        <dbReference type="Proteomes" id="UP000308652"/>
    </source>
</evidence>
<comment type="cofactor">
    <cofactor evidence="15">
        <name>Ca(2+)</name>
        <dbReference type="ChEBI" id="CHEBI:29108"/>
    </cofactor>
    <text evidence="15">Binds 1 Ca(2+) ion per subunit.</text>
</comment>
<dbReference type="AlphaFoldDB" id="A0A5C3LHG3"/>
<feature type="binding site" evidence="15">
    <location>
        <position position="611"/>
    </location>
    <ligand>
        <name>Ca(2+)</name>
        <dbReference type="ChEBI" id="CHEBI:29108"/>
    </ligand>
</feature>
<dbReference type="EMBL" id="ML213771">
    <property type="protein sequence ID" value="TFK31356.1"/>
    <property type="molecule type" value="Genomic_DNA"/>
</dbReference>
<dbReference type="Pfam" id="PF00082">
    <property type="entry name" value="Peptidase_S8"/>
    <property type="match status" value="1"/>
</dbReference>